<dbReference type="InterPro" id="IPR004378">
    <property type="entry name" value="F420H2_quin_Rdtase"/>
</dbReference>
<evidence type="ECO:0000313" key="1">
    <source>
        <dbReference type="EMBL" id="SVA25864.1"/>
    </source>
</evidence>
<protein>
    <recommendedName>
        <fullName evidence="2">Nitroreductase domain-containing protein</fullName>
    </recommendedName>
</protein>
<dbReference type="AlphaFoldDB" id="A0A381UD33"/>
<name>A0A381UD33_9ZZZZ</name>
<dbReference type="Gene3D" id="2.30.110.10">
    <property type="entry name" value="Electron Transport, Fmn-binding Protein, Chain A"/>
    <property type="match status" value="1"/>
</dbReference>
<accession>A0A381UD33</accession>
<dbReference type="GO" id="GO:0016491">
    <property type="term" value="F:oxidoreductase activity"/>
    <property type="evidence" value="ECO:0007669"/>
    <property type="project" value="InterPro"/>
</dbReference>
<organism evidence="1">
    <name type="scientific">marine metagenome</name>
    <dbReference type="NCBI Taxonomy" id="408172"/>
    <lineage>
        <taxon>unclassified sequences</taxon>
        <taxon>metagenomes</taxon>
        <taxon>ecological metagenomes</taxon>
    </lineage>
</organism>
<dbReference type="Pfam" id="PF04075">
    <property type="entry name" value="F420H2_quin_red"/>
    <property type="match status" value="1"/>
</dbReference>
<dbReference type="NCBIfam" id="TIGR00026">
    <property type="entry name" value="hi_GC_TIGR00026"/>
    <property type="match status" value="1"/>
</dbReference>
<evidence type="ECO:0008006" key="2">
    <source>
        <dbReference type="Google" id="ProtNLM"/>
    </source>
</evidence>
<proteinExistence type="predicted"/>
<reference evidence="1" key="1">
    <citation type="submission" date="2018-05" db="EMBL/GenBank/DDBJ databases">
        <authorList>
            <person name="Lanie J.A."/>
            <person name="Ng W.-L."/>
            <person name="Kazmierczak K.M."/>
            <person name="Andrzejewski T.M."/>
            <person name="Davidsen T.M."/>
            <person name="Wayne K.J."/>
            <person name="Tettelin H."/>
            <person name="Glass J.I."/>
            <person name="Rusch D."/>
            <person name="Podicherti R."/>
            <person name="Tsui H.-C.T."/>
            <person name="Winkler M.E."/>
        </authorList>
    </citation>
    <scope>NUCLEOTIDE SEQUENCE</scope>
</reference>
<sequence length="138" mass="15467">MYRLPLVAYRVRLGRLLGRRFLRLGHTGRVSGRLRHTVLEVVAELDGDPVVVAAFAPRCDWYRNLLADPATSVAWGRVSGTATTRILEEEAAAEVLADYVRRRPRSARNIDRLLGLDLVDDPRAAAEVLPVVRLTLDR</sequence>
<gene>
    <name evidence="1" type="ORF">METZ01_LOCUS78718</name>
</gene>
<dbReference type="InterPro" id="IPR012349">
    <property type="entry name" value="Split_barrel_FMN-bd"/>
</dbReference>
<dbReference type="EMBL" id="UINC01006163">
    <property type="protein sequence ID" value="SVA25864.1"/>
    <property type="molecule type" value="Genomic_DNA"/>
</dbReference>